<evidence type="ECO:0000259" key="14">
    <source>
        <dbReference type="PROSITE" id="PS50109"/>
    </source>
</evidence>
<evidence type="ECO:0000256" key="6">
    <source>
        <dbReference type="ARBA" id="ARBA00022777"/>
    </source>
</evidence>
<keyword evidence="17" id="KW-1185">Reference proteome</keyword>
<evidence type="ECO:0000256" key="4">
    <source>
        <dbReference type="ARBA" id="ARBA00022679"/>
    </source>
</evidence>
<gene>
    <name evidence="16" type="ORF">C6Y40_21120</name>
</gene>
<comment type="subunit">
    <text evidence="9">At low DSF concentrations, interacts with RpfF.</text>
</comment>
<proteinExistence type="predicted"/>
<feature type="transmembrane region" description="Helical" evidence="12">
    <location>
        <begin position="325"/>
        <end position="346"/>
    </location>
</feature>
<keyword evidence="8" id="KW-0902">Two-component regulatory system</keyword>
<dbReference type="PROSITE" id="PS50109">
    <property type="entry name" value="HIS_KIN"/>
    <property type="match status" value="1"/>
</dbReference>
<keyword evidence="12" id="KW-0472">Membrane</keyword>
<evidence type="ECO:0000256" key="5">
    <source>
        <dbReference type="ARBA" id="ARBA00022741"/>
    </source>
</evidence>
<dbReference type="RefSeq" id="WP_105936371.1">
    <property type="nucleotide sequence ID" value="NZ_PVNP01000203.1"/>
</dbReference>
<dbReference type="SMART" id="SM00387">
    <property type="entry name" value="HATPase_c"/>
    <property type="match status" value="1"/>
</dbReference>
<dbReference type="PANTHER" id="PTHR45339">
    <property type="entry name" value="HYBRID SIGNAL TRANSDUCTION HISTIDINE KINASE J"/>
    <property type="match status" value="1"/>
</dbReference>
<dbReference type="GO" id="GO:0000155">
    <property type="term" value="F:phosphorelay sensor kinase activity"/>
    <property type="evidence" value="ECO:0007669"/>
    <property type="project" value="InterPro"/>
</dbReference>
<dbReference type="Pfam" id="PF00512">
    <property type="entry name" value="HisKA"/>
    <property type="match status" value="1"/>
</dbReference>
<dbReference type="SUPFAM" id="SSF47384">
    <property type="entry name" value="Homodimeric domain of signal transducing histidine kinase"/>
    <property type="match status" value="1"/>
</dbReference>
<dbReference type="GO" id="GO:0005524">
    <property type="term" value="F:ATP binding"/>
    <property type="evidence" value="ECO:0007669"/>
    <property type="project" value="UniProtKB-KW"/>
</dbReference>
<evidence type="ECO:0000256" key="9">
    <source>
        <dbReference type="ARBA" id="ARBA00064003"/>
    </source>
</evidence>
<evidence type="ECO:0000256" key="13">
    <source>
        <dbReference type="SAM" id="SignalP"/>
    </source>
</evidence>
<dbReference type="InterPro" id="IPR011006">
    <property type="entry name" value="CheY-like_superfamily"/>
</dbReference>
<reference evidence="17" key="1">
    <citation type="journal article" date="2020" name="Int. J. Syst. Evol. Microbiol.">
        <title>Alteromonas alba sp. nov., a marine bacterium isolated from the seawater of the West Pacific Ocean.</title>
        <authorList>
            <person name="Sun C."/>
            <person name="Wu Y.-H."/>
            <person name="Xamxidin M."/>
            <person name="Cheng H."/>
            <person name="Xu X.-W."/>
        </authorList>
    </citation>
    <scope>NUCLEOTIDE SEQUENCE [LARGE SCALE GENOMIC DNA]</scope>
    <source>
        <strain evidence="17">190</strain>
    </source>
</reference>
<dbReference type="AlphaFoldDB" id="A0A2S9V5D2"/>
<organism evidence="16 17">
    <name type="scientific">Alteromonas alba</name>
    <dbReference type="NCBI Taxonomy" id="2079529"/>
    <lineage>
        <taxon>Bacteria</taxon>
        <taxon>Pseudomonadati</taxon>
        <taxon>Pseudomonadota</taxon>
        <taxon>Gammaproteobacteria</taxon>
        <taxon>Alteromonadales</taxon>
        <taxon>Alteromonadaceae</taxon>
        <taxon>Alteromonas/Salinimonas group</taxon>
        <taxon>Alteromonas</taxon>
    </lineage>
</organism>
<dbReference type="CDD" id="cd00082">
    <property type="entry name" value="HisKA"/>
    <property type="match status" value="1"/>
</dbReference>
<dbReference type="InterPro" id="IPR005467">
    <property type="entry name" value="His_kinase_dom"/>
</dbReference>
<evidence type="ECO:0000313" key="16">
    <source>
        <dbReference type="EMBL" id="PRO71633.1"/>
    </source>
</evidence>
<dbReference type="FunFam" id="1.10.287.130:FF:000002">
    <property type="entry name" value="Two-component osmosensing histidine kinase"/>
    <property type="match status" value="1"/>
</dbReference>
<keyword evidence="7" id="KW-0067">ATP-binding</keyword>
<feature type="domain" description="Response regulatory" evidence="15">
    <location>
        <begin position="618"/>
        <end position="734"/>
    </location>
</feature>
<accession>A0A2S9V5D2</accession>
<keyword evidence="5" id="KW-0547">Nucleotide-binding</keyword>
<dbReference type="InterPro" id="IPR036890">
    <property type="entry name" value="HATPase_C_sf"/>
</dbReference>
<feature type="modified residue" description="4-aspartylphosphate" evidence="11">
    <location>
        <position position="669"/>
    </location>
</feature>
<dbReference type="SMART" id="SM00448">
    <property type="entry name" value="REC"/>
    <property type="match status" value="1"/>
</dbReference>
<dbReference type="OrthoDB" id="9810730at2"/>
<dbReference type="InterPro" id="IPR003594">
    <property type="entry name" value="HATPase_dom"/>
</dbReference>
<dbReference type="EMBL" id="PVNP01000203">
    <property type="protein sequence ID" value="PRO71633.1"/>
    <property type="molecule type" value="Genomic_DNA"/>
</dbReference>
<keyword evidence="6" id="KW-0418">Kinase</keyword>
<feature type="domain" description="Histidine kinase" evidence="14">
    <location>
        <begin position="375"/>
        <end position="596"/>
    </location>
</feature>
<keyword evidence="12" id="KW-1133">Transmembrane helix</keyword>
<dbReference type="InterPro" id="IPR001789">
    <property type="entry name" value="Sig_transdc_resp-reg_receiver"/>
</dbReference>
<dbReference type="CDD" id="cd16922">
    <property type="entry name" value="HATPase_EvgS-ArcB-TorS-like"/>
    <property type="match status" value="1"/>
</dbReference>
<dbReference type="Gene3D" id="3.40.50.2300">
    <property type="match status" value="1"/>
</dbReference>
<dbReference type="SMART" id="SM00388">
    <property type="entry name" value="HisKA"/>
    <property type="match status" value="1"/>
</dbReference>
<evidence type="ECO:0000256" key="8">
    <source>
        <dbReference type="ARBA" id="ARBA00023012"/>
    </source>
</evidence>
<dbReference type="PANTHER" id="PTHR45339:SF1">
    <property type="entry name" value="HYBRID SIGNAL TRANSDUCTION HISTIDINE KINASE J"/>
    <property type="match status" value="1"/>
</dbReference>
<dbReference type="CDD" id="cd17546">
    <property type="entry name" value="REC_hyHK_CKI1_RcsC-like"/>
    <property type="match status" value="1"/>
</dbReference>
<evidence type="ECO:0000256" key="7">
    <source>
        <dbReference type="ARBA" id="ARBA00022840"/>
    </source>
</evidence>
<dbReference type="InterPro" id="IPR036097">
    <property type="entry name" value="HisK_dim/P_sf"/>
</dbReference>
<dbReference type="FunFam" id="3.30.565.10:FF:000010">
    <property type="entry name" value="Sensor histidine kinase RcsC"/>
    <property type="match status" value="1"/>
</dbReference>
<evidence type="ECO:0000256" key="1">
    <source>
        <dbReference type="ARBA" id="ARBA00000085"/>
    </source>
</evidence>
<dbReference type="SUPFAM" id="SSF52172">
    <property type="entry name" value="CheY-like"/>
    <property type="match status" value="1"/>
</dbReference>
<keyword evidence="3 11" id="KW-0597">Phosphoprotein</keyword>
<dbReference type="InterPro" id="IPR004358">
    <property type="entry name" value="Sig_transdc_His_kin-like_C"/>
</dbReference>
<comment type="catalytic activity">
    <reaction evidence="1">
        <text>ATP + protein L-histidine = ADP + protein N-phospho-L-histidine.</text>
        <dbReference type="EC" id="2.7.13.3"/>
    </reaction>
</comment>
<evidence type="ECO:0000256" key="3">
    <source>
        <dbReference type="ARBA" id="ARBA00022553"/>
    </source>
</evidence>
<evidence type="ECO:0000256" key="11">
    <source>
        <dbReference type="PROSITE-ProRule" id="PRU00169"/>
    </source>
</evidence>
<evidence type="ECO:0000256" key="12">
    <source>
        <dbReference type="SAM" id="Phobius"/>
    </source>
</evidence>
<evidence type="ECO:0000313" key="17">
    <source>
        <dbReference type="Proteomes" id="UP000238949"/>
    </source>
</evidence>
<sequence>MMLRLFVLLLFFFSISTSARQVEDYSVILVNSFNESDFEVKMMYRLMGQVSATENILVLTVPAYYADSVEDFGPDVRKTILDNFNYQLQNLLSDKHNASFSRLIAIGRHASVFVDTNPSILPNAERFFLHIDWNPRSGTLVRSDYEPELSYSQILAALPDTTEILLVHGNIGLEQDNGLVHNFESKVPAGIKLSYFNPRKNPKQTLTALHNSEAGTPIIYINYKFHERNWETVHNWLTTQTRNPVFTIFAHNVSRYAGGAVVVPERIADAAIALAAGKQLPVHQNNVVSQQFNAQQLDRWDIDADALPPGAELVNEEPSVYSLEVVLVIVSFFLVVIIVMTIFMLYRAHLHNKNMVKALVDADSANRSKSEFLANMSHEIRTPMNGVLGTLQVLERADLASQTKERVSKALFSAKHLLTIINDILDYSKIEANKLELEEQPFSLLEITESAVSDLQALAQSKELKLEVEVESSFQDGWLGDSVRVKQIIVNLVSNAVKFTESGSVIIRLSLAPVSNQQEQIVIEVTDTGIGMSKTMQGKIFERFSQADASSTRKVGGTGLGMAITHGLVAIMDGRLSLKSAEQQGTRITVELPLPQTDLAREAELPSSLTVPDFTGKYVLIAEDNMINQTVIESMLESTNVSFDIVENGQLALDTVNSKKGSYDVVLMDIQMPVMDGVQACKEIKAQFPNLPVIALTADVMADEVRKYLQLGFDEHIGKPIDMNHLYSVLATIFRSH</sequence>
<dbReference type="Pfam" id="PF02518">
    <property type="entry name" value="HATPase_c"/>
    <property type="match status" value="1"/>
</dbReference>
<dbReference type="Gene3D" id="3.30.565.10">
    <property type="entry name" value="Histidine kinase-like ATPase, C-terminal domain"/>
    <property type="match status" value="1"/>
</dbReference>
<dbReference type="InterPro" id="IPR003661">
    <property type="entry name" value="HisK_dim/P_dom"/>
</dbReference>
<dbReference type="PRINTS" id="PR00344">
    <property type="entry name" value="BCTRLSENSOR"/>
</dbReference>
<protein>
    <recommendedName>
        <fullName evidence="10">Sensory/regulatory protein RpfC</fullName>
        <ecNumber evidence="2">2.7.13.3</ecNumber>
    </recommendedName>
</protein>
<evidence type="ECO:0000259" key="15">
    <source>
        <dbReference type="PROSITE" id="PS50110"/>
    </source>
</evidence>
<dbReference type="Pfam" id="PF00072">
    <property type="entry name" value="Response_reg"/>
    <property type="match status" value="1"/>
</dbReference>
<feature type="signal peptide" evidence="13">
    <location>
        <begin position="1"/>
        <end position="19"/>
    </location>
</feature>
<dbReference type="Proteomes" id="UP000238949">
    <property type="component" value="Unassembled WGS sequence"/>
</dbReference>
<feature type="chain" id="PRO_5015468252" description="Sensory/regulatory protein RpfC" evidence="13">
    <location>
        <begin position="20"/>
        <end position="737"/>
    </location>
</feature>
<evidence type="ECO:0000256" key="2">
    <source>
        <dbReference type="ARBA" id="ARBA00012438"/>
    </source>
</evidence>
<evidence type="ECO:0000256" key="10">
    <source>
        <dbReference type="ARBA" id="ARBA00068150"/>
    </source>
</evidence>
<dbReference type="SUPFAM" id="SSF55874">
    <property type="entry name" value="ATPase domain of HSP90 chaperone/DNA topoisomerase II/histidine kinase"/>
    <property type="match status" value="1"/>
</dbReference>
<comment type="caution">
    <text evidence="16">The sequence shown here is derived from an EMBL/GenBank/DDBJ whole genome shotgun (WGS) entry which is preliminary data.</text>
</comment>
<keyword evidence="12" id="KW-0812">Transmembrane</keyword>
<name>A0A2S9V5D2_9ALTE</name>
<dbReference type="Gene3D" id="1.10.287.130">
    <property type="match status" value="1"/>
</dbReference>
<dbReference type="PROSITE" id="PS50110">
    <property type="entry name" value="RESPONSE_REGULATORY"/>
    <property type="match status" value="1"/>
</dbReference>
<dbReference type="EC" id="2.7.13.3" evidence="2"/>
<keyword evidence="4" id="KW-0808">Transferase</keyword>
<keyword evidence="13" id="KW-0732">Signal</keyword>